<dbReference type="InterPro" id="IPR003594">
    <property type="entry name" value="HATPase_dom"/>
</dbReference>
<dbReference type="PRINTS" id="PR00344">
    <property type="entry name" value="BCTRLSENSOR"/>
</dbReference>
<dbReference type="EMBL" id="QGKM01000043">
    <property type="protein sequence ID" value="PWQ95596.1"/>
    <property type="molecule type" value="Genomic_DNA"/>
</dbReference>
<evidence type="ECO:0000256" key="8">
    <source>
        <dbReference type="ARBA" id="ARBA00022777"/>
    </source>
</evidence>
<comment type="catalytic activity">
    <reaction evidence="1">
        <text>ATP + protein L-histidine = ADP + protein N-phospho-L-histidine.</text>
        <dbReference type="EC" id="2.7.13.3"/>
    </reaction>
</comment>
<dbReference type="GO" id="GO:0000155">
    <property type="term" value="F:phosphorelay sensor kinase activity"/>
    <property type="evidence" value="ECO:0007669"/>
    <property type="project" value="InterPro"/>
</dbReference>
<keyword evidence="5" id="KW-0808">Transferase</keyword>
<evidence type="ECO:0000259" key="15">
    <source>
        <dbReference type="PROSITE" id="PS50109"/>
    </source>
</evidence>
<evidence type="ECO:0000256" key="2">
    <source>
        <dbReference type="ARBA" id="ARBA00004370"/>
    </source>
</evidence>
<keyword evidence="10 14" id="KW-1133">Transmembrane helix</keyword>
<evidence type="ECO:0000256" key="4">
    <source>
        <dbReference type="ARBA" id="ARBA00022553"/>
    </source>
</evidence>
<dbReference type="InterPro" id="IPR011006">
    <property type="entry name" value="CheY-like_superfamily"/>
</dbReference>
<dbReference type="InterPro" id="IPR001789">
    <property type="entry name" value="Sig_transdc_resp-reg_receiver"/>
</dbReference>
<dbReference type="Pfam" id="PF00072">
    <property type="entry name" value="Response_reg"/>
    <property type="match status" value="1"/>
</dbReference>
<dbReference type="CDD" id="cd00082">
    <property type="entry name" value="HisKA"/>
    <property type="match status" value="1"/>
</dbReference>
<dbReference type="CDD" id="cd16922">
    <property type="entry name" value="HATPase_EvgS-ArcB-TorS-like"/>
    <property type="match status" value="1"/>
</dbReference>
<keyword evidence="9" id="KW-0067">ATP-binding</keyword>
<dbReference type="AlphaFoldDB" id="A0A317CAP2"/>
<dbReference type="SUPFAM" id="SSF47384">
    <property type="entry name" value="Homodimeric domain of signal transducing histidine kinase"/>
    <property type="match status" value="1"/>
</dbReference>
<proteinExistence type="predicted"/>
<dbReference type="InterPro" id="IPR036097">
    <property type="entry name" value="HisK_dim/P_sf"/>
</dbReference>
<dbReference type="FunFam" id="3.30.565.10:FF:000010">
    <property type="entry name" value="Sensor histidine kinase RcsC"/>
    <property type="match status" value="1"/>
</dbReference>
<feature type="domain" description="Histidine kinase" evidence="15">
    <location>
        <begin position="264"/>
        <end position="481"/>
    </location>
</feature>
<dbReference type="SMART" id="SM00387">
    <property type="entry name" value="HATPase_c"/>
    <property type="match status" value="1"/>
</dbReference>
<feature type="domain" description="Response regulatory" evidence="16">
    <location>
        <begin position="508"/>
        <end position="622"/>
    </location>
</feature>
<evidence type="ECO:0000259" key="16">
    <source>
        <dbReference type="PROSITE" id="PS50110"/>
    </source>
</evidence>
<keyword evidence="12 14" id="KW-0472">Membrane</keyword>
<evidence type="ECO:0000256" key="1">
    <source>
        <dbReference type="ARBA" id="ARBA00000085"/>
    </source>
</evidence>
<evidence type="ECO:0000256" key="6">
    <source>
        <dbReference type="ARBA" id="ARBA00022692"/>
    </source>
</evidence>
<evidence type="ECO:0000259" key="17">
    <source>
        <dbReference type="PROSITE" id="PS50885"/>
    </source>
</evidence>
<keyword evidence="19" id="KW-1185">Reference proteome</keyword>
<dbReference type="Pfam" id="PF00512">
    <property type="entry name" value="HisKA"/>
    <property type="match status" value="1"/>
</dbReference>
<feature type="modified residue" description="4-aspartylphosphate" evidence="13">
    <location>
        <position position="557"/>
    </location>
</feature>
<dbReference type="SUPFAM" id="SSF158472">
    <property type="entry name" value="HAMP domain-like"/>
    <property type="match status" value="1"/>
</dbReference>
<evidence type="ECO:0000256" key="3">
    <source>
        <dbReference type="ARBA" id="ARBA00012438"/>
    </source>
</evidence>
<dbReference type="Gene3D" id="1.10.287.130">
    <property type="match status" value="1"/>
</dbReference>
<accession>A0A317CAP2</accession>
<organism evidence="18 19">
    <name type="scientific">Leucothrix pacifica</name>
    <dbReference type="NCBI Taxonomy" id="1247513"/>
    <lineage>
        <taxon>Bacteria</taxon>
        <taxon>Pseudomonadati</taxon>
        <taxon>Pseudomonadota</taxon>
        <taxon>Gammaproteobacteria</taxon>
        <taxon>Thiotrichales</taxon>
        <taxon>Thiotrichaceae</taxon>
        <taxon>Leucothrix</taxon>
    </lineage>
</organism>
<dbReference type="PROSITE" id="PS50110">
    <property type="entry name" value="RESPONSE_REGULATORY"/>
    <property type="match status" value="1"/>
</dbReference>
<dbReference type="GO" id="GO:0016020">
    <property type="term" value="C:membrane"/>
    <property type="evidence" value="ECO:0007669"/>
    <property type="project" value="UniProtKB-SubCell"/>
</dbReference>
<name>A0A317CAP2_9GAMM</name>
<evidence type="ECO:0000256" key="11">
    <source>
        <dbReference type="ARBA" id="ARBA00023012"/>
    </source>
</evidence>
<dbReference type="PROSITE" id="PS50885">
    <property type="entry name" value="HAMP"/>
    <property type="match status" value="1"/>
</dbReference>
<dbReference type="SMART" id="SM00388">
    <property type="entry name" value="HisKA"/>
    <property type="match status" value="1"/>
</dbReference>
<dbReference type="RefSeq" id="WP_109838352.1">
    <property type="nucleotide sequence ID" value="NZ_QGKM01000043.1"/>
</dbReference>
<comment type="caution">
    <text evidence="18">The sequence shown here is derived from an EMBL/GenBank/DDBJ whole genome shotgun (WGS) entry which is preliminary data.</text>
</comment>
<evidence type="ECO:0000256" key="12">
    <source>
        <dbReference type="ARBA" id="ARBA00023136"/>
    </source>
</evidence>
<dbReference type="Gene3D" id="3.30.565.10">
    <property type="entry name" value="Histidine kinase-like ATPase, C-terminal domain"/>
    <property type="match status" value="1"/>
</dbReference>
<feature type="transmembrane region" description="Helical" evidence="14">
    <location>
        <begin position="167"/>
        <end position="189"/>
    </location>
</feature>
<keyword evidence="7" id="KW-0547">Nucleotide-binding</keyword>
<dbReference type="SMART" id="SM00448">
    <property type="entry name" value="REC"/>
    <property type="match status" value="1"/>
</dbReference>
<evidence type="ECO:0000313" key="19">
    <source>
        <dbReference type="Proteomes" id="UP000245539"/>
    </source>
</evidence>
<feature type="domain" description="HAMP" evidence="17">
    <location>
        <begin position="189"/>
        <end position="242"/>
    </location>
</feature>
<comment type="subcellular location">
    <subcellularLocation>
        <location evidence="2">Membrane</location>
    </subcellularLocation>
</comment>
<dbReference type="GO" id="GO:0005524">
    <property type="term" value="F:ATP binding"/>
    <property type="evidence" value="ECO:0007669"/>
    <property type="project" value="UniProtKB-KW"/>
</dbReference>
<sequence>MSFRYKFILSFILIEAFFIVLIVLFNTSSLKSTSDKLVSQKIEAATEIFVEIVKTPVLVNDLATLDDATNNFASIANVAAVRVLNTDNNLLSENFNKSDVFKSETMQNRFISAFAADKAELMESLNIAGRQFYQYRNPIEVDGDVLGEIRFIYDISDSVETVRKSNFVTYFLAALALLVSTLIAIVLGYRITSQLNALTNTANEIANDNPVFVPRFKDNGDEINQLYGAMKTMQRNIVERTQELTSARSRAQVASKAKSEFLAVMSHEIRTPLNGMIGSLNLMDRKRLSEEDSEHLDTVRKSSGLLITIINDILDYSKIEAGKFSLDNHVVDLKALLNETEQFYRPIVTEKGLLLDVKYDDVRNQYVKGDAIRIKQILNNYLNNALKFTTQGNIYLTVTQLESGAFNFSVRDTGIGISPEDKEDLFKDFSQVNTGANRTFGGSGLGLAISKRLAVLMGGDVGVESEFGKGSRFWAELPLKVATKEEFDQQNRHEQVSEENALEGITAKVLLVEDNKVNQMVARKLLEKQGCIVTIANNGVEALDTLQKAEFHLVLMDCQMPVMDGFEATRKIRQSGSTIPIVALTANAQNTDRDACLEAGMNDFLSKPFDPRKLYQLISQYSRYDLSN</sequence>
<evidence type="ECO:0000313" key="18">
    <source>
        <dbReference type="EMBL" id="PWQ95596.1"/>
    </source>
</evidence>
<evidence type="ECO:0000256" key="14">
    <source>
        <dbReference type="SAM" id="Phobius"/>
    </source>
</evidence>
<dbReference type="CDD" id="cd17546">
    <property type="entry name" value="REC_hyHK_CKI1_RcsC-like"/>
    <property type="match status" value="1"/>
</dbReference>
<dbReference type="SUPFAM" id="SSF55874">
    <property type="entry name" value="ATPase domain of HSP90 chaperone/DNA topoisomerase II/histidine kinase"/>
    <property type="match status" value="1"/>
</dbReference>
<evidence type="ECO:0000256" key="9">
    <source>
        <dbReference type="ARBA" id="ARBA00022840"/>
    </source>
</evidence>
<dbReference type="InterPro" id="IPR005467">
    <property type="entry name" value="His_kinase_dom"/>
</dbReference>
<keyword evidence="6 14" id="KW-0812">Transmembrane</keyword>
<keyword evidence="8" id="KW-0418">Kinase</keyword>
<dbReference type="InterPro" id="IPR036890">
    <property type="entry name" value="HATPase_C_sf"/>
</dbReference>
<keyword evidence="11" id="KW-0902">Two-component regulatory system</keyword>
<dbReference type="FunFam" id="1.10.287.130:FF:000004">
    <property type="entry name" value="Ethylene receptor 1"/>
    <property type="match status" value="1"/>
</dbReference>
<dbReference type="OrthoDB" id="9792854at2"/>
<dbReference type="InterPro" id="IPR004358">
    <property type="entry name" value="Sig_transdc_His_kin-like_C"/>
</dbReference>
<dbReference type="EC" id="2.7.13.3" evidence="3"/>
<dbReference type="InterPro" id="IPR003660">
    <property type="entry name" value="HAMP_dom"/>
</dbReference>
<evidence type="ECO:0000256" key="5">
    <source>
        <dbReference type="ARBA" id="ARBA00022679"/>
    </source>
</evidence>
<dbReference type="Pfam" id="PF02518">
    <property type="entry name" value="HATPase_c"/>
    <property type="match status" value="1"/>
</dbReference>
<feature type="transmembrane region" description="Helical" evidence="14">
    <location>
        <begin position="6"/>
        <end position="26"/>
    </location>
</feature>
<dbReference type="Gene3D" id="6.10.340.10">
    <property type="match status" value="1"/>
</dbReference>
<dbReference type="SUPFAM" id="SSF52172">
    <property type="entry name" value="CheY-like"/>
    <property type="match status" value="1"/>
</dbReference>
<dbReference type="Proteomes" id="UP000245539">
    <property type="component" value="Unassembled WGS sequence"/>
</dbReference>
<protein>
    <recommendedName>
        <fullName evidence="3">histidine kinase</fullName>
        <ecNumber evidence="3">2.7.13.3</ecNumber>
    </recommendedName>
</protein>
<reference evidence="18 19" key="1">
    <citation type="submission" date="2018-05" db="EMBL/GenBank/DDBJ databases">
        <title>Leucothrix arctica sp. nov., isolated from Arctic seawater.</title>
        <authorList>
            <person name="Choi A."/>
            <person name="Baek K."/>
        </authorList>
    </citation>
    <scope>NUCLEOTIDE SEQUENCE [LARGE SCALE GENOMIC DNA]</scope>
    <source>
        <strain evidence="18 19">JCM 18388</strain>
    </source>
</reference>
<gene>
    <name evidence="18" type="ORF">DKW60_14350</name>
</gene>
<evidence type="ECO:0000256" key="10">
    <source>
        <dbReference type="ARBA" id="ARBA00022989"/>
    </source>
</evidence>
<dbReference type="PANTHER" id="PTHR45339">
    <property type="entry name" value="HYBRID SIGNAL TRANSDUCTION HISTIDINE KINASE J"/>
    <property type="match status" value="1"/>
</dbReference>
<evidence type="ECO:0000256" key="7">
    <source>
        <dbReference type="ARBA" id="ARBA00022741"/>
    </source>
</evidence>
<dbReference type="PANTHER" id="PTHR45339:SF1">
    <property type="entry name" value="HYBRID SIGNAL TRANSDUCTION HISTIDINE KINASE J"/>
    <property type="match status" value="1"/>
</dbReference>
<dbReference type="InterPro" id="IPR003661">
    <property type="entry name" value="HisK_dim/P_dom"/>
</dbReference>
<keyword evidence="4 13" id="KW-0597">Phosphoprotein</keyword>
<dbReference type="PROSITE" id="PS50109">
    <property type="entry name" value="HIS_KIN"/>
    <property type="match status" value="1"/>
</dbReference>
<evidence type="ECO:0000256" key="13">
    <source>
        <dbReference type="PROSITE-ProRule" id="PRU00169"/>
    </source>
</evidence>
<dbReference type="Gene3D" id="3.40.50.2300">
    <property type="match status" value="1"/>
</dbReference>